<dbReference type="Proteomes" id="UP001341281">
    <property type="component" value="Chromosome 02"/>
</dbReference>
<feature type="compositionally biased region" description="Basic residues" evidence="1">
    <location>
        <begin position="8"/>
        <end position="17"/>
    </location>
</feature>
<evidence type="ECO:0000256" key="1">
    <source>
        <dbReference type="SAM" id="MobiDB-lite"/>
    </source>
</evidence>
<feature type="domain" description="DUF4378" evidence="2">
    <location>
        <begin position="446"/>
        <end position="597"/>
    </location>
</feature>
<evidence type="ECO:0000313" key="3">
    <source>
        <dbReference type="EMBL" id="WVZ61063.1"/>
    </source>
</evidence>
<evidence type="ECO:0000313" key="4">
    <source>
        <dbReference type="Proteomes" id="UP001341281"/>
    </source>
</evidence>
<organism evidence="3 4">
    <name type="scientific">Paspalum notatum var. saurae</name>
    <dbReference type="NCBI Taxonomy" id="547442"/>
    <lineage>
        <taxon>Eukaryota</taxon>
        <taxon>Viridiplantae</taxon>
        <taxon>Streptophyta</taxon>
        <taxon>Embryophyta</taxon>
        <taxon>Tracheophyta</taxon>
        <taxon>Spermatophyta</taxon>
        <taxon>Magnoliopsida</taxon>
        <taxon>Liliopsida</taxon>
        <taxon>Poales</taxon>
        <taxon>Poaceae</taxon>
        <taxon>PACMAD clade</taxon>
        <taxon>Panicoideae</taxon>
        <taxon>Andropogonodae</taxon>
        <taxon>Paspaleae</taxon>
        <taxon>Paspalinae</taxon>
        <taxon>Paspalum</taxon>
    </lineage>
</organism>
<sequence length="605" mass="67070">MGGQGAGGRRRWARRSCRTGGGGGAGVVRRTVAAPASPAPRVTEGFAHVDKQRRVHGVLSDFRCCSGSTDHLSSDTGEFKRKTSHRNSLACRPSARRNVTETIHMQPLVMAESSGSVSASGVQVDKTCNDKGLCHASSTVSGLHFRPKYCLGNPSNNLKNPSTVKSCGDMNDFSHQLVRSAKSSASTKMGLTSTNCSLSEKMSMLRQPRHGDSHHNQNHISALNRRYRIADCRASTDVLSKDEVRDQLDSSLGRHSQALLNNALVREKQLCCSDLFNQKEPEQPWSPAYSESEKILCFSSDSIDDLKVSSSSDTSDSSNFSSLGVVANDQWNMTFKKAYYPHAARQDSTTVINRKEIGQASPISVLEPLSEDCSDSENIRREPADPHDLHLRLELGTFASAESTAETSHIDGTSDYLSFEVESTDDKPIELIEDILEEFEDEEERDFSYLLDILIASGIHGTAEDQLYKVCQSLDCPAGSDVYEKLEKKYTKVARWSRSDRKLLFDMFNTILSQILAPCLGMQPWVNTSRNLSPLWGSEGLLEKVLQVLAQRREELAPSDTKPEMKGFDQKWPDLADHIDRTGRDIEKMIKEDLLEELVLDLLSS</sequence>
<proteinExistence type="predicted"/>
<evidence type="ECO:0000259" key="2">
    <source>
        <dbReference type="Pfam" id="PF14309"/>
    </source>
</evidence>
<name>A0AAQ3WH23_PASNO</name>
<dbReference type="InterPro" id="IPR025486">
    <property type="entry name" value="DUF4378"/>
</dbReference>
<dbReference type="Pfam" id="PF14309">
    <property type="entry name" value="DUF4378"/>
    <property type="match status" value="1"/>
</dbReference>
<feature type="region of interest" description="Disordered" evidence="1">
    <location>
        <begin position="366"/>
        <end position="385"/>
    </location>
</feature>
<feature type="region of interest" description="Disordered" evidence="1">
    <location>
        <begin position="1"/>
        <end position="26"/>
    </location>
</feature>
<dbReference type="PANTHER" id="PTHR46836:SF5">
    <property type="entry name" value="OS03G0819700 PROTEIN"/>
    <property type="match status" value="1"/>
</dbReference>
<dbReference type="AlphaFoldDB" id="A0AAQ3WH23"/>
<protein>
    <recommendedName>
        <fullName evidence="2">DUF4378 domain-containing protein</fullName>
    </recommendedName>
</protein>
<keyword evidence="4" id="KW-1185">Reference proteome</keyword>
<gene>
    <name evidence="3" type="ORF">U9M48_010991</name>
</gene>
<accession>A0AAQ3WH23</accession>
<dbReference type="PANTHER" id="PTHR46836">
    <property type="entry name" value="AFADIN"/>
    <property type="match status" value="1"/>
</dbReference>
<dbReference type="EMBL" id="CP144746">
    <property type="protein sequence ID" value="WVZ61063.1"/>
    <property type="molecule type" value="Genomic_DNA"/>
</dbReference>
<reference evidence="3 4" key="1">
    <citation type="submission" date="2024-02" db="EMBL/GenBank/DDBJ databases">
        <title>High-quality chromosome-scale genome assembly of Pensacola bahiagrass (Paspalum notatum Flugge var. saurae).</title>
        <authorList>
            <person name="Vega J.M."/>
            <person name="Podio M."/>
            <person name="Orjuela J."/>
            <person name="Siena L.A."/>
            <person name="Pessino S.C."/>
            <person name="Combes M.C."/>
            <person name="Mariac C."/>
            <person name="Albertini E."/>
            <person name="Pupilli F."/>
            <person name="Ortiz J.P.A."/>
            <person name="Leblanc O."/>
        </authorList>
    </citation>
    <scope>NUCLEOTIDE SEQUENCE [LARGE SCALE GENOMIC DNA]</scope>
    <source>
        <strain evidence="3">R1</strain>
        <tissue evidence="3">Leaf</tissue>
    </source>
</reference>